<dbReference type="RefSeq" id="WP_154338826.1">
    <property type="nucleotide sequence ID" value="NZ_WNBG01000008.1"/>
</dbReference>
<evidence type="ECO:0000313" key="2">
    <source>
        <dbReference type="EMBL" id="MTU04447.1"/>
    </source>
</evidence>
<evidence type="ECO:0000313" key="3">
    <source>
        <dbReference type="Proteomes" id="UP000443070"/>
    </source>
</evidence>
<dbReference type="EMBL" id="WNBM01000007">
    <property type="protein sequence ID" value="MTT76383.1"/>
    <property type="molecule type" value="Genomic_DNA"/>
</dbReference>
<organism evidence="1 4">
    <name type="scientific">Phascolarctobacterium faecium</name>
    <dbReference type="NCBI Taxonomy" id="33025"/>
    <lineage>
        <taxon>Bacteria</taxon>
        <taxon>Bacillati</taxon>
        <taxon>Bacillota</taxon>
        <taxon>Negativicutes</taxon>
        <taxon>Acidaminococcales</taxon>
        <taxon>Acidaminococcaceae</taxon>
        <taxon>Phascolarctobacterium</taxon>
    </lineage>
</organism>
<name>A0A7X3BW13_9FIRM</name>
<dbReference type="InterPro" id="IPR023385">
    <property type="entry name" value="YopX-like_C"/>
</dbReference>
<gene>
    <name evidence="1" type="ORF">GMD11_08910</name>
    <name evidence="2" type="ORF">GMD18_08565</name>
</gene>
<dbReference type="Proteomes" id="UP000443070">
    <property type="component" value="Unassembled WGS sequence"/>
</dbReference>
<reference evidence="3 4" key="1">
    <citation type="journal article" date="2019" name="Nat. Med.">
        <title>A library of human gut bacterial isolates paired with longitudinal multiomics data enables mechanistic microbiome research.</title>
        <authorList>
            <person name="Poyet M."/>
            <person name="Groussin M."/>
            <person name="Gibbons S.M."/>
            <person name="Avila-Pacheco J."/>
            <person name="Jiang X."/>
            <person name="Kearney S.M."/>
            <person name="Perrotta A.R."/>
            <person name="Berdy B."/>
            <person name="Zhao S."/>
            <person name="Lieberman T.D."/>
            <person name="Swanson P.K."/>
            <person name="Smith M."/>
            <person name="Roesemann S."/>
            <person name="Alexander J.E."/>
            <person name="Rich S.A."/>
            <person name="Livny J."/>
            <person name="Vlamakis H."/>
            <person name="Clish C."/>
            <person name="Bullock K."/>
            <person name="Deik A."/>
            <person name="Scott J."/>
            <person name="Pierce K.A."/>
            <person name="Xavier R.J."/>
            <person name="Alm E.J."/>
        </authorList>
    </citation>
    <scope>NUCLEOTIDE SEQUENCE [LARGE SCALE GENOMIC DNA]</scope>
    <source>
        <strain evidence="1 4">BIOML-A13</strain>
        <strain evidence="2 3">BIOML-A3</strain>
    </source>
</reference>
<evidence type="ECO:0000313" key="4">
    <source>
        <dbReference type="Proteomes" id="UP000484547"/>
    </source>
</evidence>
<proteinExistence type="predicted"/>
<dbReference type="Proteomes" id="UP000484547">
    <property type="component" value="Unassembled WGS sequence"/>
</dbReference>
<dbReference type="SUPFAM" id="SSF159006">
    <property type="entry name" value="YopX-like"/>
    <property type="match status" value="1"/>
</dbReference>
<dbReference type="OrthoDB" id="1809393at2"/>
<dbReference type="Gene3D" id="2.30.30.290">
    <property type="entry name" value="YopX-like domains"/>
    <property type="match status" value="1"/>
</dbReference>
<protein>
    <submittedName>
        <fullName evidence="1">Uncharacterized protein</fullName>
    </submittedName>
</protein>
<sequence>MEYSRAKAADGHGWVYGYPILVPELPYPPEPPTGSEEGQPPLEPAMIGLMFPMDISNYIGVNNWTDAALSIKINTIQRHIGHIGNNSVDVFEGDILTANRYPFENWIAVLTWDNNFSTFMLKYYKKKGYSGRDIFADMVEPIKYLITANVDVIGNIIDNGDLL</sequence>
<evidence type="ECO:0000313" key="1">
    <source>
        <dbReference type="EMBL" id="MTT76383.1"/>
    </source>
</evidence>
<accession>A0A7X3BW13</accession>
<dbReference type="EMBL" id="WNBW01000007">
    <property type="protein sequence ID" value="MTU04447.1"/>
    <property type="molecule type" value="Genomic_DNA"/>
</dbReference>
<comment type="caution">
    <text evidence="1">The sequence shown here is derived from an EMBL/GenBank/DDBJ whole genome shotgun (WGS) entry which is preliminary data.</text>
</comment>
<keyword evidence="3" id="KW-1185">Reference proteome</keyword>
<dbReference type="AlphaFoldDB" id="A0A7X3BW13"/>